<name>A0A6A4VA66_AMPAM</name>
<comment type="caution">
    <text evidence="1">The sequence shown here is derived from an EMBL/GenBank/DDBJ whole genome shotgun (WGS) entry which is preliminary data.</text>
</comment>
<dbReference type="EMBL" id="VIIS01001987">
    <property type="protein sequence ID" value="KAF0290009.1"/>
    <property type="molecule type" value="Genomic_DNA"/>
</dbReference>
<proteinExistence type="predicted"/>
<keyword evidence="2" id="KW-1185">Reference proteome</keyword>
<gene>
    <name evidence="1" type="ORF">FJT64_011774</name>
</gene>
<protein>
    <submittedName>
        <fullName evidence="1">Uncharacterized protein</fullName>
    </submittedName>
</protein>
<organism evidence="1 2">
    <name type="scientific">Amphibalanus amphitrite</name>
    <name type="common">Striped barnacle</name>
    <name type="synonym">Balanus amphitrite</name>
    <dbReference type="NCBI Taxonomy" id="1232801"/>
    <lineage>
        <taxon>Eukaryota</taxon>
        <taxon>Metazoa</taxon>
        <taxon>Ecdysozoa</taxon>
        <taxon>Arthropoda</taxon>
        <taxon>Crustacea</taxon>
        <taxon>Multicrustacea</taxon>
        <taxon>Cirripedia</taxon>
        <taxon>Thoracica</taxon>
        <taxon>Thoracicalcarea</taxon>
        <taxon>Balanomorpha</taxon>
        <taxon>Balanoidea</taxon>
        <taxon>Balanidae</taxon>
        <taxon>Amphibalaninae</taxon>
        <taxon>Amphibalanus</taxon>
    </lineage>
</organism>
<evidence type="ECO:0000313" key="2">
    <source>
        <dbReference type="Proteomes" id="UP000440578"/>
    </source>
</evidence>
<reference evidence="1 2" key="1">
    <citation type="submission" date="2019-07" db="EMBL/GenBank/DDBJ databases">
        <title>Draft genome assembly of a fouling barnacle, Amphibalanus amphitrite (Darwin, 1854): The first reference genome for Thecostraca.</title>
        <authorList>
            <person name="Kim W."/>
        </authorList>
    </citation>
    <scope>NUCLEOTIDE SEQUENCE [LARGE SCALE GENOMIC DNA]</scope>
    <source>
        <strain evidence="1">SNU_AA5</strain>
        <tissue evidence="1">Soma without cirri and trophi</tissue>
    </source>
</reference>
<accession>A0A6A4VA66</accession>
<dbReference type="Proteomes" id="UP000440578">
    <property type="component" value="Unassembled WGS sequence"/>
</dbReference>
<evidence type="ECO:0000313" key="1">
    <source>
        <dbReference type="EMBL" id="KAF0290009.1"/>
    </source>
</evidence>
<dbReference type="AlphaFoldDB" id="A0A6A4VA66"/>
<sequence>MVAQVTTSNHGSRCIRKPRWSFKKADWAAFQAECEAAFEEAEPSLSTQELSTLFVNVLHQASVHHIPRGARADPKPWALDPELRNDITTAKRRAQRAADALVHWARQSKMLVAGEKTQLLVLSQSAADAADCAIKVDGKLVPAADRLKLLGRRHHALRLLQCGGHARADGGKVSVQAVRPASTAQSHVELLEREMRAAARTITGCPLSTPAHAVIAEAGLMPVAARRDVLAAKLLARAHALPEGDPLRAVAEGGPPSRLKTVTGWRGVGHDTWRAAGIVLPIEPLLPARAPPWEVAACPHVTFSLDIGALRRDAPLTNCTRRRRDT</sequence>